<gene>
    <name evidence="2" type="ORF">SNEC2469_LOCUS35363</name>
</gene>
<organism evidence="2 3">
    <name type="scientific">Symbiodinium necroappetens</name>
    <dbReference type="NCBI Taxonomy" id="1628268"/>
    <lineage>
        <taxon>Eukaryota</taxon>
        <taxon>Sar</taxon>
        <taxon>Alveolata</taxon>
        <taxon>Dinophyceae</taxon>
        <taxon>Suessiales</taxon>
        <taxon>Symbiodiniaceae</taxon>
        <taxon>Symbiodinium</taxon>
    </lineage>
</organism>
<feature type="transmembrane region" description="Helical" evidence="1">
    <location>
        <begin position="289"/>
        <end position="319"/>
    </location>
</feature>
<evidence type="ECO:0000256" key="1">
    <source>
        <dbReference type="SAM" id="Phobius"/>
    </source>
</evidence>
<accession>A0A813CJC6</accession>
<proteinExistence type="predicted"/>
<feature type="transmembrane region" description="Helical" evidence="1">
    <location>
        <begin position="221"/>
        <end position="241"/>
    </location>
</feature>
<name>A0A813CJC6_9DINO</name>
<keyword evidence="3" id="KW-1185">Reference proteome</keyword>
<reference evidence="2" key="1">
    <citation type="submission" date="2021-02" db="EMBL/GenBank/DDBJ databases">
        <authorList>
            <person name="Dougan E. K."/>
            <person name="Rhodes N."/>
            <person name="Thang M."/>
            <person name="Chan C."/>
        </authorList>
    </citation>
    <scope>NUCLEOTIDE SEQUENCE</scope>
</reference>
<dbReference type="AlphaFoldDB" id="A0A813CJC6"/>
<protein>
    <submittedName>
        <fullName evidence="2">Uncharacterized protein</fullName>
    </submittedName>
</protein>
<feature type="transmembrane region" description="Helical" evidence="1">
    <location>
        <begin position="169"/>
        <end position="191"/>
    </location>
</feature>
<keyword evidence="1" id="KW-0812">Transmembrane</keyword>
<evidence type="ECO:0000313" key="3">
    <source>
        <dbReference type="Proteomes" id="UP000601435"/>
    </source>
</evidence>
<feature type="transmembrane region" description="Helical" evidence="1">
    <location>
        <begin position="138"/>
        <end position="157"/>
    </location>
</feature>
<dbReference type="EMBL" id="CAJNJA010102007">
    <property type="protein sequence ID" value="CAE7944553.1"/>
    <property type="molecule type" value="Genomic_DNA"/>
</dbReference>
<feature type="transmembrane region" description="Helical" evidence="1">
    <location>
        <begin position="248"/>
        <end position="269"/>
    </location>
</feature>
<dbReference type="Proteomes" id="UP000601435">
    <property type="component" value="Unassembled WGS sequence"/>
</dbReference>
<keyword evidence="1" id="KW-0472">Membrane</keyword>
<evidence type="ECO:0000313" key="2">
    <source>
        <dbReference type="EMBL" id="CAE7944553.1"/>
    </source>
</evidence>
<keyword evidence="1" id="KW-1133">Transmembrane helix</keyword>
<dbReference type="OrthoDB" id="433302at2759"/>
<sequence>MQAALEEAQQHQCIANFTAIPGDLYEREIARYTHFCLVPEADICGNLDGRELLPDLDFDLLASIPLFLKVAGIASTASLGQVNLCRRAVQSFCQQIYTVQTTLLQEQRADICGKKSGKVVGSKKTIRYEASREYEDEVFGLTSVTFQSFLLIILFLWGLASVTEFRSILVWWNVILTLPTAVAAACIVYKYPPGAEAEDDCTVEIAGLTWKTRLSTVFTNLLPRTVLQCVFFVVGIEYLLSVKQISELILNSLALMVLVTIDEMLFAAFTGEQNAIWIQNSEPLQGRSLHWLDCLLSVTHMPLGMFIFLPISATLAFYIQSHVTTTALQAQATYCLCDLKGDDCFAPEFLAGRVAAAL</sequence>
<comment type="caution">
    <text evidence="2">The sequence shown here is derived from an EMBL/GenBank/DDBJ whole genome shotgun (WGS) entry which is preliminary data.</text>
</comment>